<sequence>MATAVICIILVIAVVAGVKSYMKKLRSGCCGASSEPAVKKVKVKDKDPSHYPYQKVLKIDGMTCGNCANCVENALNHLDGVYASVDLMKEEAVVRMKEKVEDQILKKTVAAAGYTVYKVTEQNT</sequence>
<protein>
    <submittedName>
        <fullName evidence="3">Heavy-metal-associated domain-containing protein</fullName>
    </submittedName>
</protein>
<dbReference type="GO" id="GO:0046872">
    <property type="term" value="F:metal ion binding"/>
    <property type="evidence" value="ECO:0007669"/>
    <property type="project" value="UniProtKB-KW"/>
</dbReference>
<dbReference type="Pfam" id="PF00403">
    <property type="entry name" value="HMA"/>
    <property type="match status" value="1"/>
</dbReference>
<reference evidence="3" key="2">
    <citation type="submission" date="2021-04" db="EMBL/GenBank/DDBJ databases">
        <authorList>
            <person name="Gilroy R."/>
        </authorList>
    </citation>
    <scope>NUCLEOTIDE SEQUENCE</scope>
    <source>
        <strain evidence="3">CHK188-4685</strain>
    </source>
</reference>
<reference evidence="3" key="1">
    <citation type="journal article" date="2021" name="PeerJ">
        <title>Extensive microbial diversity within the chicken gut microbiome revealed by metagenomics and culture.</title>
        <authorList>
            <person name="Gilroy R."/>
            <person name="Ravi A."/>
            <person name="Getino M."/>
            <person name="Pursley I."/>
            <person name="Horton D.L."/>
            <person name="Alikhan N.F."/>
            <person name="Baker D."/>
            <person name="Gharbi K."/>
            <person name="Hall N."/>
            <person name="Watson M."/>
            <person name="Adriaenssens E.M."/>
            <person name="Foster-Nyarko E."/>
            <person name="Jarju S."/>
            <person name="Secka A."/>
            <person name="Antonio M."/>
            <person name="Oren A."/>
            <person name="Chaudhuri R.R."/>
            <person name="La Ragione R."/>
            <person name="Hildebrand F."/>
            <person name="Pallen M.J."/>
        </authorList>
    </citation>
    <scope>NUCLEOTIDE SEQUENCE</scope>
    <source>
        <strain evidence="3">CHK188-4685</strain>
    </source>
</reference>
<dbReference type="Gene3D" id="3.30.70.100">
    <property type="match status" value="1"/>
</dbReference>
<keyword evidence="1" id="KW-0479">Metal-binding</keyword>
<gene>
    <name evidence="3" type="ORF">H9716_01105</name>
</gene>
<comment type="caution">
    <text evidence="3">The sequence shown here is derived from an EMBL/GenBank/DDBJ whole genome shotgun (WGS) entry which is preliminary data.</text>
</comment>
<dbReference type="InterPro" id="IPR006121">
    <property type="entry name" value="HMA_dom"/>
</dbReference>
<dbReference type="CDD" id="cd00371">
    <property type="entry name" value="HMA"/>
    <property type="match status" value="1"/>
</dbReference>
<evidence type="ECO:0000259" key="2">
    <source>
        <dbReference type="PROSITE" id="PS50846"/>
    </source>
</evidence>
<dbReference type="AlphaFoldDB" id="A0A9D2L5U0"/>
<feature type="domain" description="HMA" evidence="2">
    <location>
        <begin position="53"/>
        <end position="117"/>
    </location>
</feature>
<dbReference type="EMBL" id="DWYS01000013">
    <property type="protein sequence ID" value="HJB06446.1"/>
    <property type="molecule type" value="Genomic_DNA"/>
</dbReference>
<accession>A0A9D2L5U0</accession>
<dbReference type="PROSITE" id="PS50846">
    <property type="entry name" value="HMA_2"/>
    <property type="match status" value="1"/>
</dbReference>
<evidence type="ECO:0000256" key="1">
    <source>
        <dbReference type="ARBA" id="ARBA00022723"/>
    </source>
</evidence>
<dbReference type="InterPro" id="IPR017969">
    <property type="entry name" value="Heavy-metal-associated_CS"/>
</dbReference>
<name>A0A9D2L5U0_9FIRM</name>
<dbReference type="Proteomes" id="UP000886804">
    <property type="component" value="Unassembled WGS sequence"/>
</dbReference>
<evidence type="ECO:0000313" key="3">
    <source>
        <dbReference type="EMBL" id="HJB06446.1"/>
    </source>
</evidence>
<dbReference type="InterPro" id="IPR036163">
    <property type="entry name" value="HMA_dom_sf"/>
</dbReference>
<evidence type="ECO:0000313" key="4">
    <source>
        <dbReference type="Proteomes" id="UP000886804"/>
    </source>
</evidence>
<organism evidence="3 4">
    <name type="scientific">Candidatus Enterocloster faecavium</name>
    <dbReference type="NCBI Taxonomy" id="2838560"/>
    <lineage>
        <taxon>Bacteria</taxon>
        <taxon>Bacillati</taxon>
        <taxon>Bacillota</taxon>
        <taxon>Clostridia</taxon>
        <taxon>Lachnospirales</taxon>
        <taxon>Lachnospiraceae</taxon>
        <taxon>Enterocloster</taxon>
    </lineage>
</organism>
<dbReference type="SUPFAM" id="SSF55008">
    <property type="entry name" value="HMA, heavy metal-associated domain"/>
    <property type="match status" value="1"/>
</dbReference>
<proteinExistence type="predicted"/>
<dbReference type="PROSITE" id="PS01047">
    <property type="entry name" value="HMA_1"/>
    <property type="match status" value="1"/>
</dbReference>